<accession>A0AAV4SZF8</accession>
<dbReference type="AlphaFoldDB" id="A0AAV4SZF8"/>
<keyword evidence="3" id="KW-1185">Reference proteome</keyword>
<gene>
    <name evidence="2" type="ORF">CEXT_166571</name>
</gene>
<dbReference type="Proteomes" id="UP001054945">
    <property type="component" value="Unassembled WGS sequence"/>
</dbReference>
<sequence>MSKPLAAAGERMLLTVLCLQSSFIFRISSPCSASSPPTERDSEYQSLALPNDTGRVGEKDVSNILFDEGQLCWCGDIRKDDDV</sequence>
<proteinExistence type="predicted"/>
<evidence type="ECO:0000313" key="3">
    <source>
        <dbReference type="Proteomes" id="UP001054945"/>
    </source>
</evidence>
<organism evidence="2 3">
    <name type="scientific">Caerostris extrusa</name>
    <name type="common">Bark spider</name>
    <name type="synonym">Caerostris bankana</name>
    <dbReference type="NCBI Taxonomy" id="172846"/>
    <lineage>
        <taxon>Eukaryota</taxon>
        <taxon>Metazoa</taxon>
        <taxon>Ecdysozoa</taxon>
        <taxon>Arthropoda</taxon>
        <taxon>Chelicerata</taxon>
        <taxon>Arachnida</taxon>
        <taxon>Araneae</taxon>
        <taxon>Araneomorphae</taxon>
        <taxon>Entelegynae</taxon>
        <taxon>Araneoidea</taxon>
        <taxon>Araneidae</taxon>
        <taxon>Caerostris</taxon>
    </lineage>
</organism>
<name>A0AAV4SZF8_CAEEX</name>
<reference evidence="2 3" key="1">
    <citation type="submission" date="2021-06" db="EMBL/GenBank/DDBJ databases">
        <title>Caerostris extrusa draft genome.</title>
        <authorList>
            <person name="Kono N."/>
            <person name="Arakawa K."/>
        </authorList>
    </citation>
    <scope>NUCLEOTIDE SEQUENCE [LARGE SCALE GENOMIC DNA]</scope>
</reference>
<feature type="signal peptide" evidence="1">
    <location>
        <begin position="1"/>
        <end position="33"/>
    </location>
</feature>
<feature type="chain" id="PRO_5043786304" evidence="1">
    <location>
        <begin position="34"/>
        <end position="83"/>
    </location>
</feature>
<keyword evidence="1" id="KW-0732">Signal</keyword>
<evidence type="ECO:0000313" key="2">
    <source>
        <dbReference type="EMBL" id="GIY39833.1"/>
    </source>
</evidence>
<dbReference type="EMBL" id="BPLR01010517">
    <property type="protein sequence ID" value="GIY39833.1"/>
    <property type="molecule type" value="Genomic_DNA"/>
</dbReference>
<protein>
    <submittedName>
        <fullName evidence="2">Uncharacterized protein</fullName>
    </submittedName>
</protein>
<evidence type="ECO:0000256" key="1">
    <source>
        <dbReference type="SAM" id="SignalP"/>
    </source>
</evidence>
<comment type="caution">
    <text evidence="2">The sequence shown here is derived from an EMBL/GenBank/DDBJ whole genome shotgun (WGS) entry which is preliminary data.</text>
</comment>